<evidence type="ECO:0000313" key="2">
    <source>
        <dbReference type="EMBL" id="ABX31981.1"/>
    </source>
</evidence>
<dbReference type="EMBL" id="CP000879">
    <property type="protein sequence ID" value="ABX31981.1"/>
    <property type="molecule type" value="Genomic_DNA"/>
</dbReference>
<reference evidence="2" key="1">
    <citation type="submission" date="2007-11" db="EMBL/GenBank/DDBJ databases">
        <title>Complete sequence of Petroga mobilis SJ95.</title>
        <authorList>
            <consortium name="US DOE Joint Genome Institute"/>
            <person name="Copeland A."/>
            <person name="Lucas S."/>
            <person name="Lapidus A."/>
            <person name="Barry K."/>
            <person name="Glavina del Rio T."/>
            <person name="Dalin E."/>
            <person name="Tice H."/>
            <person name="Pitluck S."/>
            <person name="Meincke L."/>
            <person name="Brettin T."/>
            <person name="Bruce D."/>
            <person name="Detter J.C."/>
            <person name="Han C."/>
            <person name="Kuske C.R."/>
            <person name="Schmutz J."/>
            <person name="Larimer F."/>
            <person name="Land M."/>
            <person name="Hauser L."/>
            <person name="Kyrpides N."/>
            <person name="Mikhailova N."/>
            <person name="Noll K."/>
            <person name="Richardson P."/>
        </authorList>
    </citation>
    <scope>NUCLEOTIDE SEQUENCE [LARGE SCALE GENOMIC DNA]</scope>
    <source>
        <strain evidence="2">SJ95</strain>
    </source>
</reference>
<feature type="domain" description="Thioredoxin" evidence="1">
    <location>
        <begin position="6"/>
        <end position="82"/>
    </location>
</feature>
<dbReference type="RefSeq" id="WP_012209080.1">
    <property type="nucleotide sequence ID" value="NC_010003.1"/>
</dbReference>
<dbReference type="STRING" id="403833.Pmob_1268"/>
<dbReference type="eggNOG" id="COG0526">
    <property type="taxonomic scope" value="Bacteria"/>
</dbReference>
<proteinExistence type="predicted"/>
<accession>A9BGD1</accession>
<dbReference type="OrthoDB" id="48747at2"/>
<evidence type="ECO:0000259" key="1">
    <source>
        <dbReference type="Pfam" id="PF00085"/>
    </source>
</evidence>
<dbReference type="Gene3D" id="3.40.30.10">
    <property type="entry name" value="Glutaredoxin"/>
    <property type="match status" value="1"/>
</dbReference>
<name>A9BGD1_PETMO</name>
<protein>
    <submittedName>
        <fullName evidence="2">Glutaredoxin 2</fullName>
    </submittedName>
</protein>
<dbReference type="AlphaFoldDB" id="A9BGD1"/>
<dbReference type="InterPro" id="IPR036249">
    <property type="entry name" value="Thioredoxin-like_sf"/>
</dbReference>
<dbReference type="Pfam" id="PF00085">
    <property type="entry name" value="Thioredoxin"/>
    <property type="match status" value="1"/>
</dbReference>
<sequence>MKAFYFKNKSCSVCKAFFPKFLEICYEYNIPYEIVEVTENQEKSAQLLVFTVPTIIFLDEEGKEVKRFAQYFGTNEIRNFLDRYFTILDQKSGRR</sequence>
<dbReference type="HOGENOM" id="CLU_090389_16_1_0"/>
<keyword evidence="3" id="KW-1185">Reference proteome</keyword>
<dbReference type="KEGG" id="pmo:Pmob_1268"/>
<dbReference type="CDD" id="cd02947">
    <property type="entry name" value="TRX_family"/>
    <property type="match status" value="1"/>
</dbReference>
<gene>
    <name evidence="2" type="ordered locus">Pmob_1268</name>
</gene>
<dbReference type="Proteomes" id="UP000000789">
    <property type="component" value="Chromosome"/>
</dbReference>
<evidence type="ECO:0000313" key="3">
    <source>
        <dbReference type="Proteomes" id="UP000000789"/>
    </source>
</evidence>
<dbReference type="SUPFAM" id="SSF52833">
    <property type="entry name" value="Thioredoxin-like"/>
    <property type="match status" value="1"/>
</dbReference>
<organism evidence="2 3">
    <name type="scientific">Petrotoga mobilis (strain DSM 10674 / SJ95)</name>
    <dbReference type="NCBI Taxonomy" id="403833"/>
    <lineage>
        <taxon>Bacteria</taxon>
        <taxon>Thermotogati</taxon>
        <taxon>Thermotogota</taxon>
        <taxon>Thermotogae</taxon>
        <taxon>Petrotogales</taxon>
        <taxon>Petrotogaceae</taxon>
        <taxon>Petrotoga</taxon>
    </lineage>
</organism>
<dbReference type="InterPro" id="IPR013766">
    <property type="entry name" value="Thioredoxin_domain"/>
</dbReference>